<dbReference type="Gramene" id="KCW55026">
    <property type="protein sequence ID" value="KCW55026"/>
    <property type="gene ID" value="EUGRSUZ_I01001"/>
</dbReference>
<dbReference type="EMBL" id="KK198761">
    <property type="protein sequence ID" value="KCW55026.1"/>
    <property type="molecule type" value="Genomic_DNA"/>
</dbReference>
<evidence type="ECO:0000259" key="2">
    <source>
        <dbReference type="Pfam" id="PF12697"/>
    </source>
</evidence>
<dbReference type="STRING" id="71139.A0A059AMX5"/>
<dbReference type="GO" id="GO:0009696">
    <property type="term" value="P:salicylic acid metabolic process"/>
    <property type="evidence" value="ECO:0000318"/>
    <property type="project" value="GO_Central"/>
</dbReference>
<keyword evidence="1" id="KW-0378">Hydrolase</keyword>
<sequence length="223" mass="24660">MKHYHFVLVHGAGHGAWSWYKLKHRLQSAGHHVTALDLAASGTNTKSIHDVHTFREYTEPLPELLASLGAHERAILVGHSLGGLNLALAAAWFDTFFTPIGKPDKPLTSMFFGPHFLSSKPYQLSPLEDLELGKILVRPGLLFLEDLSTSSNFTREGYGSTTRVYVVSKQDLGMPPEFQRWMIASGGAHHVVEVDGADHMAMLSKPQEICDCLLEIGAKYERA</sequence>
<dbReference type="InterPro" id="IPR029058">
    <property type="entry name" value="AB_hydrolase_fold"/>
</dbReference>
<dbReference type="AlphaFoldDB" id="A0A059AMX5"/>
<evidence type="ECO:0000256" key="1">
    <source>
        <dbReference type="ARBA" id="ARBA00022801"/>
    </source>
</evidence>
<dbReference type="OMA" id="EKFVPNI"/>
<dbReference type="InterPro" id="IPR045889">
    <property type="entry name" value="MES/HNL"/>
</dbReference>
<proteinExistence type="predicted"/>
<dbReference type="GO" id="GO:0080032">
    <property type="term" value="F:methyl jasmonate esterase activity"/>
    <property type="evidence" value="ECO:0000318"/>
    <property type="project" value="GO_Central"/>
</dbReference>
<protein>
    <recommendedName>
        <fullName evidence="2">AB hydrolase-1 domain-containing protein</fullName>
    </recommendedName>
</protein>
<dbReference type="FunCoup" id="A0A059AMX5">
    <property type="interactions" value="307"/>
</dbReference>
<organism evidence="3">
    <name type="scientific">Eucalyptus grandis</name>
    <name type="common">Flooded gum</name>
    <dbReference type="NCBI Taxonomy" id="71139"/>
    <lineage>
        <taxon>Eukaryota</taxon>
        <taxon>Viridiplantae</taxon>
        <taxon>Streptophyta</taxon>
        <taxon>Embryophyta</taxon>
        <taxon>Tracheophyta</taxon>
        <taxon>Spermatophyta</taxon>
        <taxon>Magnoliopsida</taxon>
        <taxon>eudicotyledons</taxon>
        <taxon>Gunneridae</taxon>
        <taxon>Pentapetalae</taxon>
        <taxon>rosids</taxon>
        <taxon>malvids</taxon>
        <taxon>Myrtales</taxon>
        <taxon>Myrtaceae</taxon>
        <taxon>Myrtoideae</taxon>
        <taxon>Eucalypteae</taxon>
        <taxon>Eucalyptus</taxon>
    </lineage>
</organism>
<dbReference type="InParanoid" id="A0A059AMX5"/>
<dbReference type="PANTHER" id="PTHR10992:SF1083">
    <property type="entry name" value="METHYLESTERASE 1"/>
    <property type="match status" value="1"/>
</dbReference>
<dbReference type="GO" id="GO:0080031">
    <property type="term" value="F:methyl salicylate esterase activity"/>
    <property type="evidence" value="ECO:0000318"/>
    <property type="project" value="GO_Central"/>
</dbReference>
<evidence type="ECO:0000313" key="3">
    <source>
        <dbReference type="EMBL" id="KCW55026.1"/>
    </source>
</evidence>
<dbReference type="Pfam" id="PF12697">
    <property type="entry name" value="Abhydrolase_6"/>
    <property type="match status" value="1"/>
</dbReference>
<accession>A0A059AMX5</accession>
<dbReference type="GO" id="GO:0009694">
    <property type="term" value="P:jasmonic acid metabolic process"/>
    <property type="evidence" value="ECO:0000318"/>
    <property type="project" value="GO_Central"/>
</dbReference>
<dbReference type="SUPFAM" id="SSF53474">
    <property type="entry name" value="alpha/beta-Hydrolases"/>
    <property type="match status" value="1"/>
</dbReference>
<gene>
    <name evidence="3" type="ORF">EUGRSUZ_I01001</name>
</gene>
<reference evidence="3" key="1">
    <citation type="submission" date="2013-07" db="EMBL/GenBank/DDBJ databases">
        <title>The genome of Eucalyptus grandis.</title>
        <authorList>
            <person name="Schmutz J."/>
            <person name="Hayes R."/>
            <person name="Myburg A."/>
            <person name="Tuskan G."/>
            <person name="Grattapaglia D."/>
            <person name="Rokhsar D.S."/>
        </authorList>
    </citation>
    <scope>NUCLEOTIDE SEQUENCE</scope>
    <source>
        <tissue evidence="3">Leaf extractions</tissue>
    </source>
</reference>
<name>A0A059AMX5_EUCGR</name>
<feature type="domain" description="AB hydrolase-1" evidence="2">
    <location>
        <begin position="6"/>
        <end position="210"/>
    </location>
</feature>
<dbReference type="GO" id="GO:0080030">
    <property type="term" value="F:methyl indole-3-acetate esterase activity"/>
    <property type="evidence" value="ECO:0000318"/>
    <property type="project" value="GO_Central"/>
</dbReference>
<dbReference type="InterPro" id="IPR000073">
    <property type="entry name" value="AB_hydrolase_1"/>
</dbReference>
<dbReference type="PANTHER" id="PTHR10992">
    <property type="entry name" value="METHYLESTERASE FAMILY MEMBER"/>
    <property type="match status" value="1"/>
</dbReference>
<dbReference type="Gene3D" id="3.40.50.1820">
    <property type="entry name" value="alpha/beta hydrolase"/>
    <property type="match status" value="2"/>
</dbReference>